<dbReference type="GO" id="GO:0016616">
    <property type="term" value="F:oxidoreductase activity, acting on the CH-OH group of donors, NAD or NADP as acceptor"/>
    <property type="evidence" value="ECO:0007669"/>
    <property type="project" value="TreeGrafter"/>
</dbReference>
<dbReference type="RefSeq" id="WP_089007458.1">
    <property type="nucleotide sequence ID" value="NZ_LT607411.1"/>
</dbReference>
<evidence type="ECO:0000256" key="3">
    <source>
        <dbReference type="RuleBase" id="RU000363"/>
    </source>
</evidence>
<dbReference type="InterPro" id="IPR036291">
    <property type="entry name" value="NAD(P)-bd_dom_sf"/>
</dbReference>
<comment type="similarity">
    <text evidence="1 3">Belongs to the short-chain dehydrogenases/reductases (SDR) family.</text>
</comment>
<organism evidence="5 6">
    <name type="scientific">Micromonospora viridifaciens</name>
    <dbReference type="NCBI Taxonomy" id="1881"/>
    <lineage>
        <taxon>Bacteria</taxon>
        <taxon>Bacillati</taxon>
        <taxon>Actinomycetota</taxon>
        <taxon>Actinomycetes</taxon>
        <taxon>Micromonosporales</taxon>
        <taxon>Micromonosporaceae</taxon>
        <taxon>Micromonospora</taxon>
    </lineage>
</organism>
<proteinExistence type="inferred from homology"/>
<dbReference type="PANTHER" id="PTHR42760:SF122">
    <property type="entry name" value="NAD(P)-BINDING PROTEIN"/>
    <property type="match status" value="1"/>
</dbReference>
<dbReference type="InterPro" id="IPR057326">
    <property type="entry name" value="KR_dom"/>
</dbReference>
<dbReference type="OrthoDB" id="9792003at2"/>
<evidence type="ECO:0000259" key="4">
    <source>
        <dbReference type="SMART" id="SM00822"/>
    </source>
</evidence>
<dbReference type="Pfam" id="PF00106">
    <property type="entry name" value="adh_short"/>
    <property type="match status" value="1"/>
</dbReference>
<keyword evidence="2" id="KW-0560">Oxidoreductase</keyword>
<dbReference type="GO" id="GO:0048038">
    <property type="term" value="F:quinone binding"/>
    <property type="evidence" value="ECO:0007669"/>
    <property type="project" value="TreeGrafter"/>
</dbReference>
<dbReference type="FunFam" id="3.40.50.720:FF:000084">
    <property type="entry name" value="Short-chain dehydrogenase reductase"/>
    <property type="match status" value="1"/>
</dbReference>
<evidence type="ECO:0000256" key="2">
    <source>
        <dbReference type="ARBA" id="ARBA00023002"/>
    </source>
</evidence>
<evidence type="ECO:0000256" key="1">
    <source>
        <dbReference type="ARBA" id="ARBA00006484"/>
    </source>
</evidence>
<dbReference type="SUPFAM" id="SSF51735">
    <property type="entry name" value="NAD(P)-binding Rossmann-fold domains"/>
    <property type="match status" value="1"/>
</dbReference>
<name>A0A1C4Y2J7_MICVI</name>
<evidence type="ECO:0000313" key="5">
    <source>
        <dbReference type="EMBL" id="SCF14947.1"/>
    </source>
</evidence>
<dbReference type="EMBL" id="LT607411">
    <property type="protein sequence ID" value="SCF14947.1"/>
    <property type="molecule type" value="Genomic_DNA"/>
</dbReference>
<dbReference type="AlphaFoldDB" id="A0A1C4Y2J7"/>
<gene>
    <name evidence="5" type="ORF">GA0074695_3810</name>
</gene>
<dbReference type="PRINTS" id="PR00081">
    <property type="entry name" value="GDHRDH"/>
</dbReference>
<dbReference type="InterPro" id="IPR020904">
    <property type="entry name" value="Sc_DH/Rdtase_CS"/>
</dbReference>
<dbReference type="SMART" id="SM00822">
    <property type="entry name" value="PKS_KR"/>
    <property type="match status" value="1"/>
</dbReference>
<reference evidence="6" key="1">
    <citation type="submission" date="2016-06" db="EMBL/GenBank/DDBJ databases">
        <authorList>
            <person name="Varghese N."/>
            <person name="Submissions Spin"/>
        </authorList>
    </citation>
    <scope>NUCLEOTIDE SEQUENCE [LARGE SCALE GENOMIC DNA]</scope>
    <source>
        <strain evidence="6">DSM 43909</strain>
    </source>
</reference>
<dbReference type="PROSITE" id="PS00061">
    <property type="entry name" value="ADH_SHORT"/>
    <property type="match status" value="1"/>
</dbReference>
<accession>A0A1C4Y2J7</accession>
<dbReference type="CDD" id="cd05233">
    <property type="entry name" value="SDR_c"/>
    <property type="match status" value="1"/>
</dbReference>
<dbReference type="Gene3D" id="3.40.50.720">
    <property type="entry name" value="NAD(P)-binding Rossmann-like Domain"/>
    <property type="match status" value="1"/>
</dbReference>
<feature type="domain" description="Ketoreductase" evidence="4">
    <location>
        <begin position="10"/>
        <end position="186"/>
    </location>
</feature>
<dbReference type="PANTHER" id="PTHR42760">
    <property type="entry name" value="SHORT-CHAIN DEHYDROGENASES/REDUCTASES FAMILY MEMBER"/>
    <property type="match status" value="1"/>
</dbReference>
<dbReference type="GO" id="GO:0006633">
    <property type="term" value="P:fatty acid biosynthetic process"/>
    <property type="evidence" value="ECO:0007669"/>
    <property type="project" value="TreeGrafter"/>
</dbReference>
<evidence type="ECO:0000313" key="6">
    <source>
        <dbReference type="Proteomes" id="UP000198242"/>
    </source>
</evidence>
<dbReference type="InterPro" id="IPR002347">
    <property type="entry name" value="SDR_fam"/>
</dbReference>
<dbReference type="Proteomes" id="UP000198242">
    <property type="component" value="Chromosome I"/>
</dbReference>
<keyword evidence="6" id="KW-1185">Reference proteome</keyword>
<protein>
    <submittedName>
        <fullName evidence="5">NAD(P)-dependent dehydrogenase, short-chain alcohol dehydrogenase family</fullName>
    </submittedName>
</protein>
<dbReference type="PRINTS" id="PR00080">
    <property type="entry name" value="SDRFAMILY"/>
</dbReference>
<sequence>MEASFDATGDVLVVTGGANGIGAALAHAYADAGGTAVVFDVTSGQPHPSGRIREHLVDVSDRDAVRAATARVLAEHGRIDALVAGAAVQPRCDVVDMDPEQWRRTLAVNLDGVVWCAQAVLPDMIARRSGTILVFASGLATAGRAQASAYAASKGALIAFAKSLAAEVAEHRIRVNTVFPGVVDTPQFRQANPTGGEREHWERATGIGTPADVVGPLMFLLSPAAAMTGSTLTRDRAYPRSETK</sequence>